<dbReference type="InParanoid" id="A0A0H2S261"/>
<keyword evidence="1" id="KW-1133">Transmembrane helix</keyword>
<name>A0A0H2S261_9AGAM</name>
<evidence type="ECO:0000256" key="1">
    <source>
        <dbReference type="SAM" id="Phobius"/>
    </source>
</evidence>
<evidence type="ECO:0000313" key="3">
    <source>
        <dbReference type="Proteomes" id="UP000053477"/>
    </source>
</evidence>
<dbReference type="Proteomes" id="UP000053477">
    <property type="component" value="Unassembled WGS sequence"/>
</dbReference>
<dbReference type="AlphaFoldDB" id="A0A0H2S261"/>
<accession>A0A0H2S261</accession>
<keyword evidence="1" id="KW-0812">Transmembrane</keyword>
<feature type="transmembrane region" description="Helical" evidence="1">
    <location>
        <begin position="136"/>
        <end position="153"/>
    </location>
</feature>
<feature type="transmembrane region" description="Helical" evidence="1">
    <location>
        <begin position="165"/>
        <end position="189"/>
    </location>
</feature>
<dbReference type="EMBL" id="KQ085899">
    <property type="protein sequence ID" value="KLO17927.1"/>
    <property type="molecule type" value="Genomic_DNA"/>
</dbReference>
<evidence type="ECO:0000313" key="2">
    <source>
        <dbReference type="EMBL" id="KLO17927.1"/>
    </source>
</evidence>
<reference evidence="2 3" key="1">
    <citation type="submission" date="2015-04" db="EMBL/GenBank/DDBJ databases">
        <title>Complete genome sequence of Schizopora paradoxa KUC8140, a cosmopolitan wood degrader in East Asia.</title>
        <authorList>
            <consortium name="DOE Joint Genome Institute"/>
            <person name="Min B."/>
            <person name="Park H."/>
            <person name="Jang Y."/>
            <person name="Kim J.-J."/>
            <person name="Kim K.H."/>
            <person name="Pangilinan J."/>
            <person name="Lipzen A."/>
            <person name="Riley R."/>
            <person name="Grigoriev I.V."/>
            <person name="Spatafora J.W."/>
            <person name="Choi I.-G."/>
        </authorList>
    </citation>
    <scope>NUCLEOTIDE SEQUENCE [LARGE SCALE GENOMIC DNA]</scope>
    <source>
        <strain evidence="2 3">KUC8140</strain>
    </source>
</reference>
<keyword evidence="3" id="KW-1185">Reference proteome</keyword>
<organism evidence="2 3">
    <name type="scientific">Schizopora paradoxa</name>
    <dbReference type="NCBI Taxonomy" id="27342"/>
    <lineage>
        <taxon>Eukaryota</taxon>
        <taxon>Fungi</taxon>
        <taxon>Dikarya</taxon>
        <taxon>Basidiomycota</taxon>
        <taxon>Agaricomycotina</taxon>
        <taxon>Agaricomycetes</taxon>
        <taxon>Hymenochaetales</taxon>
        <taxon>Schizoporaceae</taxon>
        <taxon>Schizopora</taxon>
    </lineage>
</organism>
<sequence length="284" mass="32065">MHRIGTVINSTCSWISIEGVANIRVLSLHFNSLDMPGYKRDMSFIEDLIPIITKANTHAGCASRISANLMKSLKDYATAIKAQGSSTRSDIESIGPLLTSLSRYMSQVDEAVNEAITLVERPNASIEELRNKMKRVFIISGVMFIVLFVLFVIDTFRLSTKKISGFPVTLLILVCSMPLSVAVFMVMGLRMKFKERSIRDELEDWPLRDTALEQLKRVQPILTHFASCQTFKTMVPEIIRTQPSEFVEDWEELAEGKVSERKNDLLRDSGKGRATIEIKSLRCL</sequence>
<proteinExistence type="predicted"/>
<gene>
    <name evidence="2" type="ORF">SCHPADRAFT_138995</name>
</gene>
<protein>
    <submittedName>
        <fullName evidence="2">Uncharacterized protein</fullName>
    </submittedName>
</protein>
<keyword evidence="1" id="KW-0472">Membrane</keyword>